<comment type="caution">
    <text evidence="6">The sequence shown here is derived from an EMBL/GenBank/DDBJ whole genome shotgun (WGS) entry which is preliminary data.</text>
</comment>
<dbReference type="AlphaFoldDB" id="A0A840ZIG7"/>
<protein>
    <submittedName>
        <fullName evidence="6">CRP-like cAMP-binding protein</fullName>
    </submittedName>
</protein>
<accession>A0A840ZIG7</accession>
<feature type="domain" description="HTH crp-type" evidence="5">
    <location>
        <begin position="154"/>
        <end position="219"/>
    </location>
</feature>
<organism evidence="6 7">
    <name type="scientific">Methylorubrum rhodinum</name>
    <dbReference type="NCBI Taxonomy" id="29428"/>
    <lineage>
        <taxon>Bacteria</taxon>
        <taxon>Pseudomonadati</taxon>
        <taxon>Pseudomonadota</taxon>
        <taxon>Alphaproteobacteria</taxon>
        <taxon>Hyphomicrobiales</taxon>
        <taxon>Methylobacteriaceae</taxon>
        <taxon>Methylorubrum</taxon>
    </lineage>
</organism>
<dbReference type="Gene3D" id="1.10.10.10">
    <property type="entry name" value="Winged helix-like DNA-binding domain superfamily/Winged helix DNA-binding domain"/>
    <property type="match status" value="1"/>
</dbReference>
<dbReference type="Pfam" id="PF00027">
    <property type="entry name" value="cNMP_binding"/>
    <property type="match status" value="1"/>
</dbReference>
<dbReference type="InterPro" id="IPR018490">
    <property type="entry name" value="cNMP-bd_dom_sf"/>
</dbReference>
<sequence length="234" mass="25417">MSGPASPPRDLARLLSANPFFASLGEEAVAALAGLCVTRSLEAGRTLFCQGDPGDALYAVRRGQVRILTETGDGRSTTLNLLGSGDVFGEVALLDGQPRTATAVAVEPTELFAILRRDLLALIERQPAIAVRLIAFLCARIRWLSRRAEEAAFLSLEDRLLRRLAGLCEDYGSEITVSQEELARFVGAARESVNRQLQIWRREGLLTLGRGRITILDPDALMRRASDSDDRAGA</sequence>
<dbReference type="SMART" id="SM00100">
    <property type="entry name" value="cNMP"/>
    <property type="match status" value="1"/>
</dbReference>
<dbReference type="PRINTS" id="PR00103">
    <property type="entry name" value="CAMPKINASE"/>
</dbReference>
<evidence type="ECO:0000256" key="3">
    <source>
        <dbReference type="ARBA" id="ARBA00023163"/>
    </source>
</evidence>
<dbReference type="InterPro" id="IPR000595">
    <property type="entry name" value="cNMP-bd_dom"/>
</dbReference>
<name>A0A840ZIG7_9HYPH</name>
<dbReference type="Proteomes" id="UP000583454">
    <property type="component" value="Unassembled WGS sequence"/>
</dbReference>
<evidence type="ECO:0000256" key="1">
    <source>
        <dbReference type="ARBA" id="ARBA00023015"/>
    </source>
</evidence>
<dbReference type="InterPro" id="IPR018488">
    <property type="entry name" value="cNMP-bd_CS"/>
</dbReference>
<proteinExistence type="predicted"/>
<dbReference type="Gene3D" id="2.60.120.10">
    <property type="entry name" value="Jelly Rolls"/>
    <property type="match status" value="1"/>
</dbReference>
<evidence type="ECO:0000256" key="2">
    <source>
        <dbReference type="ARBA" id="ARBA00023125"/>
    </source>
</evidence>
<dbReference type="InterPro" id="IPR036390">
    <property type="entry name" value="WH_DNA-bd_sf"/>
</dbReference>
<dbReference type="PROSITE" id="PS51063">
    <property type="entry name" value="HTH_CRP_2"/>
    <property type="match status" value="1"/>
</dbReference>
<dbReference type="PROSITE" id="PS50042">
    <property type="entry name" value="CNMP_BINDING_3"/>
    <property type="match status" value="1"/>
</dbReference>
<dbReference type="GO" id="GO:0005829">
    <property type="term" value="C:cytosol"/>
    <property type="evidence" value="ECO:0007669"/>
    <property type="project" value="TreeGrafter"/>
</dbReference>
<keyword evidence="2" id="KW-0238">DNA-binding</keyword>
<dbReference type="PROSITE" id="PS00889">
    <property type="entry name" value="CNMP_BINDING_2"/>
    <property type="match status" value="1"/>
</dbReference>
<dbReference type="SMART" id="SM00419">
    <property type="entry name" value="HTH_CRP"/>
    <property type="match status" value="1"/>
</dbReference>
<reference evidence="6 7" key="1">
    <citation type="submission" date="2020-08" db="EMBL/GenBank/DDBJ databases">
        <title>Genomic Encyclopedia of Type Strains, Phase IV (KMG-IV): sequencing the most valuable type-strain genomes for metagenomic binning, comparative biology and taxonomic classification.</title>
        <authorList>
            <person name="Goeker M."/>
        </authorList>
    </citation>
    <scope>NUCLEOTIDE SEQUENCE [LARGE SCALE GENOMIC DNA]</scope>
    <source>
        <strain evidence="6 7">DSM 2163</strain>
    </source>
</reference>
<evidence type="ECO:0000259" key="5">
    <source>
        <dbReference type="PROSITE" id="PS51063"/>
    </source>
</evidence>
<dbReference type="CDD" id="cd00038">
    <property type="entry name" value="CAP_ED"/>
    <property type="match status" value="1"/>
</dbReference>
<dbReference type="Pfam" id="PF13545">
    <property type="entry name" value="HTH_Crp_2"/>
    <property type="match status" value="1"/>
</dbReference>
<dbReference type="GO" id="GO:0003677">
    <property type="term" value="F:DNA binding"/>
    <property type="evidence" value="ECO:0007669"/>
    <property type="project" value="UniProtKB-KW"/>
</dbReference>
<dbReference type="SUPFAM" id="SSF51206">
    <property type="entry name" value="cAMP-binding domain-like"/>
    <property type="match status" value="1"/>
</dbReference>
<dbReference type="RefSeq" id="WP_183569725.1">
    <property type="nucleotide sequence ID" value="NZ_JACHOP010000009.1"/>
</dbReference>
<dbReference type="InterPro" id="IPR036388">
    <property type="entry name" value="WH-like_DNA-bd_sf"/>
</dbReference>
<dbReference type="InterPro" id="IPR050397">
    <property type="entry name" value="Env_Response_Regulators"/>
</dbReference>
<dbReference type="InterPro" id="IPR014710">
    <property type="entry name" value="RmlC-like_jellyroll"/>
</dbReference>
<evidence type="ECO:0000313" key="6">
    <source>
        <dbReference type="EMBL" id="MBB5757832.1"/>
    </source>
</evidence>
<feature type="domain" description="Cyclic nucleotide-binding" evidence="4">
    <location>
        <begin position="20"/>
        <end position="140"/>
    </location>
</feature>
<dbReference type="InterPro" id="IPR012318">
    <property type="entry name" value="HTH_CRP"/>
</dbReference>
<evidence type="ECO:0000313" key="7">
    <source>
        <dbReference type="Proteomes" id="UP000583454"/>
    </source>
</evidence>
<keyword evidence="1" id="KW-0805">Transcription regulation</keyword>
<keyword evidence="7" id="KW-1185">Reference proteome</keyword>
<gene>
    <name evidence="6" type="ORF">HNR00_002548</name>
</gene>
<evidence type="ECO:0000259" key="4">
    <source>
        <dbReference type="PROSITE" id="PS50042"/>
    </source>
</evidence>
<dbReference type="SUPFAM" id="SSF46785">
    <property type="entry name" value="Winged helix' DNA-binding domain"/>
    <property type="match status" value="1"/>
</dbReference>
<dbReference type="PANTHER" id="PTHR24567">
    <property type="entry name" value="CRP FAMILY TRANSCRIPTIONAL REGULATORY PROTEIN"/>
    <property type="match status" value="1"/>
</dbReference>
<dbReference type="EMBL" id="JACHOP010000009">
    <property type="protein sequence ID" value="MBB5757832.1"/>
    <property type="molecule type" value="Genomic_DNA"/>
</dbReference>
<keyword evidence="3" id="KW-0804">Transcription</keyword>
<dbReference type="GO" id="GO:0003700">
    <property type="term" value="F:DNA-binding transcription factor activity"/>
    <property type="evidence" value="ECO:0007669"/>
    <property type="project" value="TreeGrafter"/>
</dbReference>
<dbReference type="PANTHER" id="PTHR24567:SF68">
    <property type="entry name" value="DNA-BINDING TRANSCRIPTIONAL DUAL REGULATOR CRP"/>
    <property type="match status" value="1"/>
</dbReference>